<dbReference type="Proteomes" id="UP001221898">
    <property type="component" value="Unassembled WGS sequence"/>
</dbReference>
<feature type="compositionally biased region" description="Basic and acidic residues" evidence="1">
    <location>
        <begin position="92"/>
        <end position="103"/>
    </location>
</feature>
<evidence type="ECO:0000313" key="2">
    <source>
        <dbReference type="EMBL" id="KAJ8383242.1"/>
    </source>
</evidence>
<feature type="region of interest" description="Disordered" evidence="1">
    <location>
        <begin position="89"/>
        <end position="112"/>
    </location>
</feature>
<comment type="caution">
    <text evidence="2">The sequence shown here is derived from an EMBL/GenBank/DDBJ whole genome shotgun (WGS) entry which is preliminary data.</text>
</comment>
<dbReference type="EMBL" id="JAINUG010000298">
    <property type="protein sequence ID" value="KAJ8383242.1"/>
    <property type="molecule type" value="Genomic_DNA"/>
</dbReference>
<evidence type="ECO:0000313" key="3">
    <source>
        <dbReference type="Proteomes" id="UP001221898"/>
    </source>
</evidence>
<organism evidence="2 3">
    <name type="scientific">Aldrovandia affinis</name>
    <dbReference type="NCBI Taxonomy" id="143900"/>
    <lineage>
        <taxon>Eukaryota</taxon>
        <taxon>Metazoa</taxon>
        <taxon>Chordata</taxon>
        <taxon>Craniata</taxon>
        <taxon>Vertebrata</taxon>
        <taxon>Euteleostomi</taxon>
        <taxon>Actinopterygii</taxon>
        <taxon>Neopterygii</taxon>
        <taxon>Teleostei</taxon>
        <taxon>Notacanthiformes</taxon>
        <taxon>Halosauridae</taxon>
        <taxon>Aldrovandia</taxon>
    </lineage>
</organism>
<proteinExistence type="predicted"/>
<evidence type="ECO:0000256" key="1">
    <source>
        <dbReference type="SAM" id="MobiDB-lite"/>
    </source>
</evidence>
<accession>A0AAD7RG15</accession>
<name>A0AAD7RG15_9TELE</name>
<keyword evidence="3" id="KW-1185">Reference proteome</keyword>
<reference evidence="2" key="1">
    <citation type="journal article" date="2023" name="Science">
        <title>Genome structures resolve the early diversification of teleost fishes.</title>
        <authorList>
            <person name="Parey E."/>
            <person name="Louis A."/>
            <person name="Montfort J."/>
            <person name="Bouchez O."/>
            <person name="Roques C."/>
            <person name="Iampietro C."/>
            <person name="Lluch J."/>
            <person name="Castinel A."/>
            <person name="Donnadieu C."/>
            <person name="Desvignes T."/>
            <person name="Floi Bucao C."/>
            <person name="Jouanno E."/>
            <person name="Wen M."/>
            <person name="Mejri S."/>
            <person name="Dirks R."/>
            <person name="Jansen H."/>
            <person name="Henkel C."/>
            <person name="Chen W.J."/>
            <person name="Zahm M."/>
            <person name="Cabau C."/>
            <person name="Klopp C."/>
            <person name="Thompson A.W."/>
            <person name="Robinson-Rechavi M."/>
            <person name="Braasch I."/>
            <person name="Lecointre G."/>
            <person name="Bobe J."/>
            <person name="Postlethwait J.H."/>
            <person name="Berthelot C."/>
            <person name="Roest Crollius H."/>
            <person name="Guiguen Y."/>
        </authorList>
    </citation>
    <scope>NUCLEOTIDE SEQUENCE</scope>
    <source>
        <strain evidence="2">NC1722</strain>
    </source>
</reference>
<dbReference type="AlphaFoldDB" id="A0AAD7RG15"/>
<gene>
    <name evidence="2" type="ORF">AAFF_G00222550</name>
</gene>
<sequence length="112" mass="12814">MHFTWPAALEVQDVSGRSAFKLRTGFAPRSNHSSGLFASLKYRVSGRRSLGYARGAVCRPVRVSRLSKQTERRKSPAARAREIWRRRLRSRERRETRGARSEAVHGSGVTYR</sequence>
<protein>
    <submittedName>
        <fullName evidence="2">Uncharacterized protein</fullName>
    </submittedName>
</protein>